<evidence type="ECO:0000259" key="3">
    <source>
        <dbReference type="PROSITE" id="PS50824"/>
    </source>
</evidence>
<feature type="domain" description="Death" evidence="2">
    <location>
        <begin position="162"/>
        <end position="208"/>
    </location>
</feature>
<dbReference type="Pfam" id="PF00531">
    <property type="entry name" value="Death"/>
    <property type="match status" value="1"/>
</dbReference>
<dbReference type="InterPro" id="IPR004020">
    <property type="entry name" value="DAPIN"/>
</dbReference>
<evidence type="ECO:0000313" key="5">
    <source>
        <dbReference type="Proteomes" id="UP000050525"/>
    </source>
</evidence>
<dbReference type="Proteomes" id="UP000050525">
    <property type="component" value="Unassembled WGS sequence"/>
</dbReference>
<proteinExistence type="predicted"/>
<dbReference type="InterPro" id="IPR000488">
    <property type="entry name" value="Death_dom"/>
</dbReference>
<feature type="domain" description="Pyrin" evidence="3">
    <location>
        <begin position="24"/>
        <end position="81"/>
    </location>
</feature>
<dbReference type="AlphaFoldDB" id="A0A151NY79"/>
<dbReference type="InterPro" id="IPR011029">
    <property type="entry name" value="DEATH-like_dom_sf"/>
</dbReference>
<comment type="caution">
    <text evidence="4">The sequence shown here is derived from an EMBL/GenBank/DDBJ whole genome shotgun (WGS) entry which is preliminary data.</text>
</comment>
<sequence>MQCQGFLERVPPAPAPLPPAWPGHGAAMAEQLLRLLQELDEEQFKCFKFFLRYSAPEPRIAWGPLENASRHQTADRLLEHYPHDTLGVALQMVRLIPRLDLVHSFQPPQDGAAPSQGNRGAANGPEQAPGPAGRPRLVSQSQLMNLARCMGREWRQIGIQFLGLQNHQLDQLQEDHHGNLVMQAFGMLLEWRQKKGRAATAAHLHSILSAPDVALQPEALDCLLQS</sequence>
<keyword evidence="5" id="KW-1185">Reference proteome</keyword>
<reference evidence="4 5" key="1">
    <citation type="journal article" date="2012" name="Genome Biol.">
        <title>Sequencing three crocodilian genomes to illuminate the evolution of archosaurs and amniotes.</title>
        <authorList>
            <person name="St John J.A."/>
            <person name="Braun E.L."/>
            <person name="Isberg S.R."/>
            <person name="Miles L.G."/>
            <person name="Chong A.Y."/>
            <person name="Gongora J."/>
            <person name="Dalzell P."/>
            <person name="Moran C."/>
            <person name="Bed'hom B."/>
            <person name="Abzhanov A."/>
            <person name="Burgess S.C."/>
            <person name="Cooksey A.M."/>
            <person name="Castoe T.A."/>
            <person name="Crawford N.G."/>
            <person name="Densmore L.D."/>
            <person name="Drew J.C."/>
            <person name="Edwards S.V."/>
            <person name="Faircloth B.C."/>
            <person name="Fujita M.K."/>
            <person name="Greenwold M.J."/>
            <person name="Hoffmann F.G."/>
            <person name="Howard J.M."/>
            <person name="Iguchi T."/>
            <person name="Janes D.E."/>
            <person name="Khan S.Y."/>
            <person name="Kohno S."/>
            <person name="de Koning A.J."/>
            <person name="Lance S.L."/>
            <person name="McCarthy F.M."/>
            <person name="McCormack J.E."/>
            <person name="Merchant M.E."/>
            <person name="Peterson D.G."/>
            <person name="Pollock D.D."/>
            <person name="Pourmand N."/>
            <person name="Raney B.J."/>
            <person name="Roessler K.A."/>
            <person name="Sanford J.R."/>
            <person name="Sawyer R.H."/>
            <person name="Schmidt C.J."/>
            <person name="Triplett E.W."/>
            <person name="Tuberville T.D."/>
            <person name="Venegas-Anaya M."/>
            <person name="Howard J.T."/>
            <person name="Jarvis E.D."/>
            <person name="Guillette L.J.Jr."/>
            <person name="Glenn T.C."/>
            <person name="Green R.E."/>
            <person name="Ray D.A."/>
        </authorList>
    </citation>
    <scope>NUCLEOTIDE SEQUENCE [LARGE SCALE GENOMIC DNA]</scope>
    <source>
        <strain evidence="4">KSC_2009_1</strain>
    </source>
</reference>
<accession>A0A151NY79</accession>
<evidence type="ECO:0008006" key="6">
    <source>
        <dbReference type="Google" id="ProtNLM"/>
    </source>
</evidence>
<name>A0A151NY79_ALLMI</name>
<dbReference type="SUPFAM" id="SSF47986">
    <property type="entry name" value="DEATH domain"/>
    <property type="match status" value="2"/>
</dbReference>
<dbReference type="GO" id="GO:0007165">
    <property type="term" value="P:signal transduction"/>
    <property type="evidence" value="ECO:0007669"/>
    <property type="project" value="InterPro"/>
</dbReference>
<dbReference type="CDD" id="cd01670">
    <property type="entry name" value="Death"/>
    <property type="match status" value="1"/>
</dbReference>
<protein>
    <recommendedName>
        <fullName evidence="6">Death domain-containing protein CRADD</fullName>
    </recommendedName>
</protein>
<feature type="region of interest" description="Disordered" evidence="1">
    <location>
        <begin position="106"/>
        <end position="136"/>
    </location>
</feature>
<dbReference type="PROSITE" id="PS50017">
    <property type="entry name" value="DEATH_DOMAIN"/>
    <property type="match status" value="1"/>
</dbReference>
<dbReference type="EMBL" id="AKHW03001595">
    <property type="protein sequence ID" value="KYO41831.1"/>
    <property type="molecule type" value="Genomic_DNA"/>
</dbReference>
<gene>
    <name evidence="4" type="ORF">Y1Q_0004900</name>
</gene>
<dbReference type="PROSITE" id="PS50824">
    <property type="entry name" value="DAPIN"/>
    <property type="match status" value="1"/>
</dbReference>
<dbReference type="SMART" id="SM01289">
    <property type="entry name" value="PYRIN"/>
    <property type="match status" value="1"/>
</dbReference>
<evidence type="ECO:0000259" key="2">
    <source>
        <dbReference type="PROSITE" id="PS50017"/>
    </source>
</evidence>
<dbReference type="Pfam" id="PF02758">
    <property type="entry name" value="PYRIN"/>
    <property type="match status" value="1"/>
</dbReference>
<evidence type="ECO:0000256" key="1">
    <source>
        <dbReference type="SAM" id="MobiDB-lite"/>
    </source>
</evidence>
<evidence type="ECO:0000313" key="4">
    <source>
        <dbReference type="EMBL" id="KYO41831.1"/>
    </source>
</evidence>
<dbReference type="Gene3D" id="1.10.533.10">
    <property type="entry name" value="Death Domain, Fas"/>
    <property type="match status" value="2"/>
</dbReference>
<organism evidence="4 5">
    <name type="scientific">Alligator mississippiensis</name>
    <name type="common">American alligator</name>
    <dbReference type="NCBI Taxonomy" id="8496"/>
    <lineage>
        <taxon>Eukaryota</taxon>
        <taxon>Metazoa</taxon>
        <taxon>Chordata</taxon>
        <taxon>Craniata</taxon>
        <taxon>Vertebrata</taxon>
        <taxon>Euteleostomi</taxon>
        <taxon>Archelosauria</taxon>
        <taxon>Archosauria</taxon>
        <taxon>Crocodylia</taxon>
        <taxon>Alligatoridae</taxon>
        <taxon>Alligatorinae</taxon>
        <taxon>Alligator</taxon>
    </lineage>
</organism>